<organism evidence="2 3">
    <name type="scientific">Methylorubrum extorquens DSM 13060</name>
    <dbReference type="NCBI Taxonomy" id="882800"/>
    <lineage>
        <taxon>Bacteria</taxon>
        <taxon>Pseudomonadati</taxon>
        <taxon>Pseudomonadota</taxon>
        <taxon>Alphaproteobacteria</taxon>
        <taxon>Hyphomicrobiales</taxon>
        <taxon>Methylobacteriaceae</taxon>
        <taxon>Methylorubrum</taxon>
    </lineage>
</organism>
<name>H1KTN9_METEX</name>
<dbReference type="GO" id="GO:0016757">
    <property type="term" value="F:glycosyltransferase activity"/>
    <property type="evidence" value="ECO:0007669"/>
    <property type="project" value="InterPro"/>
</dbReference>
<dbReference type="InterPro" id="IPR049625">
    <property type="entry name" value="Glyco_transf_61_cat"/>
</dbReference>
<sequence>MNINLENNCFNNAKSVKCEMDPSQLSPVHGHYGGLCDNSGNYIEESKTVRLNGMPVVYDSPNRLDNSPESLLAGCSLFAGPLFNHFGHFLLESMSRLWSIRMQEYDNIIYQAPNADGLGINIFQRFMFEQLGIIDKIKIIAEPMRFERIFVPSPSLVIGSYARSEYSSIFEAIRNMHMRGRPRLETKIYLSRTLLDRGRTVGEELLQDAFLKDGYEIIHPERMTPQQQVNLFSSATHIAGIQGSAFHNVVYCQPGTKTVMFVREEYSMIDFINIDKCCNLDAVYIEDVMEKFAEYEPLHAQGPYCLSISKVRRALSRYGLLNVAEGFDTADQKCLNLAFADEWSRMRM</sequence>
<feature type="domain" description="Glycosyltransferase 61 catalytic" evidence="1">
    <location>
        <begin position="86"/>
        <end position="258"/>
    </location>
</feature>
<comment type="caution">
    <text evidence="2">The sequence shown here is derived from an EMBL/GenBank/DDBJ whole genome shotgun (WGS) entry which is preliminary data.</text>
</comment>
<evidence type="ECO:0000313" key="2">
    <source>
        <dbReference type="EMBL" id="EHP84004.1"/>
    </source>
</evidence>
<protein>
    <recommendedName>
        <fullName evidence="1">Glycosyltransferase 61 catalytic domain-containing protein</fullName>
    </recommendedName>
</protein>
<proteinExistence type="predicted"/>
<dbReference type="AlphaFoldDB" id="H1KTN9"/>
<evidence type="ECO:0000313" key="3">
    <source>
        <dbReference type="Proteomes" id="UP000004382"/>
    </source>
</evidence>
<gene>
    <name evidence="2" type="ORF">MetexDRAFT_6002</name>
</gene>
<dbReference type="EMBL" id="AGJK01000341">
    <property type="protein sequence ID" value="EHP84004.1"/>
    <property type="molecule type" value="Genomic_DNA"/>
</dbReference>
<dbReference type="Proteomes" id="UP000004382">
    <property type="component" value="Unassembled WGS sequence"/>
</dbReference>
<reference evidence="2 3" key="1">
    <citation type="submission" date="2011-09" db="EMBL/GenBank/DDBJ databases">
        <title>The draft genome of Methylobacterium extorquens DSM 13060.</title>
        <authorList>
            <consortium name="US DOE Joint Genome Institute (JGI-PGF)"/>
            <person name="Lucas S."/>
            <person name="Han J."/>
            <person name="Lapidus A."/>
            <person name="Cheng J.-F."/>
            <person name="Goodwin L."/>
            <person name="Pitluck S."/>
            <person name="Peters L."/>
            <person name="Land M.L."/>
            <person name="Hauser L."/>
            <person name="Koskimaki J."/>
            <person name="Halonen O."/>
            <person name="Pirttila A."/>
            <person name="Frank C."/>
            <person name="Woyke T.J."/>
        </authorList>
    </citation>
    <scope>NUCLEOTIDE SEQUENCE [LARGE SCALE GENOMIC DNA]</scope>
    <source>
        <strain evidence="2 3">DSM 13060</strain>
    </source>
</reference>
<evidence type="ECO:0000259" key="1">
    <source>
        <dbReference type="Pfam" id="PF04577"/>
    </source>
</evidence>
<accession>H1KTN9</accession>
<dbReference type="Pfam" id="PF04577">
    <property type="entry name" value="Glyco_transf_61"/>
    <property type="match status" value="1"/>
</dbReference>